<accession>A0ABY2XBE3</accession>
<protein>
    <recommendedName>
        <fullName evidence="3">TetR family transcriptional regulator</fullName>
    </recommendedName>
</protein>
<comment type="caution">
    <text evidence="1">The sequence shown here is derived from an EMBL/GenBank/DDBJ whole genome shotgun (WGS) entry which is preliminary data.</text>
</comment>
<reference evidence="1 2" key="1">
    <citation type="submission" date="2019-05" db="EMBL/GenBank/DDBJ databases">
        <title>Marivita sp. nov. isolated from sea sediment.</title>
        <authorList>
            <person name="Kim W."/>
        </authorList>
    </citation>
    <scope>NUCLEOTIDE SEQUENCE [LARGE SCALE GENOMIC DNA]</scope>
    <source>
        <strain evidence="1 2">CAU 1492</strain>
    </source>
</reference>
<evidence type="ECO:0000313" key="1">
    <source>
        <dbReference type="EMBL" id="TMV13693.1"/>
    </source>
</evidence>
<name>A0ABY2XBE3_9RHOB</name>
<proteinExistence type="predicted"/>
<dbReference type="Proteomes" id="UP001191082">
    <property type="component" value="Unassembled WGS sequence"/>
</dbReference>
<evidence type="ECO:0000313" key="2">
    <source>
        <dbReference type="Proteomes" id="UP001191082"/>
    </source>
</evidence>
<keyword evidence="2" id="KW-1185">Reference proteome</keyword>
<organism evidence="1 2">
    <name type="scientific">Arenibacterium halophilum</name>
    <dbReference type="NCBI Taxonomy" id="2583821"/>
    <lineage>
        <taxon>Bacteria</taxon>
        <taxon>Pseudomonadati</taxon>
        <taxon>Pseudomonadota</taxon>
        <taxon>Alphaproteobacteria</taxon>
        <taxon>Rhodobacterales</taxon>
        <taxon>Paracoccaceae</taxon>
        <taxon>Arenibacterium</taxon>
    </lineage>
</organism>
<dbReference type="EMBL" id="VCPC01000002">
    <property type="protein sequence ID" value="TMV13693.1"/>
    <property type="molecule type" value="Genomic_DNA"/>
</dbReference>
<gene>
    <name evidence="1" type="ORF">FGK64_07125</name>
</gene>
<sequence>METGMTPAEIETLFDRGDAGYVFARWGRPLAPVVFGVQEQTLGVIKGAFEAIVALAGHNMAEVDPELGSNVMVFFLRDWDELLAVPDLAHMLGDLPDLVARLNGGDASQYRTFRFDDGGAIRAAFVFLRMRGALAEMAAEDLALSQAVQVMLLWSDQAFAEVSPLAVAHGQTILRPEIAGVIRAAYDPVMPAAARDASHALRLSARLAAGEGAQ</sequence>
<evidence type="ECO:0008006" key="3">
    <source>
        <dbReference type="Google" id="ProtNLM"/>
    </source>
</evidence>